<dbReference type="InterPro" id="IPR013103">
    <property type="entry name" value="RVT_2"/>
</dbReference>
<dbReference type="PANTHER" id="PTHR11439">
    <property type="entry name" value="GAG-POL-RELATED RETROTRANSPOSON"/>
    <property type="match status" value="1"/>
</dbReference>
<evidence type="ECO:0000313" key="3">
    <source>
        <dbReference type="Proteomes" id="UP001234989"/>
    </source>
</evidence>
<sequence length="304" mass="34680">MCYFHNGNQSVVFPQFSIFSDFSPVASMDMVKPWLWSILHMVSEREGINHGNKVFLDDVILTGTSVSKIEELKTFLHDKFKIKDLGRLHYFLGMEVLYKDDGLIISQKKFVLDMLKSYKVASMSSCTSPLDPAVKLHAKEGTPLTEPLFYRQLIGKLNFLTNTRMDITYSAQYLSQFMQDPREPHLQAAFHILRYLKADPTLGIFISKEQSYNVKAYCDSDWAACPYTRKLVSGYIVLLGNNPLSWKSKKQETISLSSAEAEYKALRKVARELVWLNKLLAELTLTLPAPIEVYCDSQSALHIA</sequence>
<dbReference type="Pfam" id="PF07727">
    <property type="entry name" value="RVT_2"/>
    <property type="match status" value="1"/>
</dbReference>
<dbReference type="PANTHER" id="PTHR11439:SF469">
    <property type="entry name" value="REVERSE TRANSCRIPTASE TY1_COPIA-TYPE DOMAIN-CONTAINING PROTEIN"/>
    <property type="match status" value="1"/>
</dbReference>
<dbReference type="AlphaFoldDB" id="A0AAF0TCY0"/>
<keyword evidence="3" id="KW-1185">Reference proteome</keyword>
<dbReference type="CDD" id="cd09272">
    <property type="entry name" value="RNase_HI_RT_Ty1"/>
    <property type="match status" value="1"/>
</dbReference>
<reference evidence="2" key="1">
    <citation type="submission" date="2023-08" db="EMBL/GenBank/DDBJ databases">
        <title>A de novo genome assembly of Solanum verrucosum Schlechtendal, a Mexican diploid species geographically isolated from the other diploid A-genome species in potato relatives.</title>
        <authorList>
            <person name="Hosaka K."/>
        </authorList>
    </citation>
    <scope>NUCLEOTIDE SEQUENCE</scope>
    <source>
        <tissue evidence="2">Young leaves</tissue>
    </source>
</reference>
<feature type="domain" description="Reverse transcriptase Ty1/copia-type" evidence="1">
    <location>
        <begin position="54"/>
        <end position="130"/>
    </location>
</feature>
<organism evidence="2 3">
    <name type="scientific">Solanum verrucosum</name>
    <dbReference type="NCBI Taxonomy" id="315347"/>
    <lineage>
        <taxon>Eukaryota</taxon>
        <taxon>Viridiplantae</taxon>
        <taxon>Streptophyta</taxon>
        <taxon>Embryophyta</taxon>
        <taxon>Tracheophyta</taxon>
        <taxon>Spermatophyta</taxon>
        <taxon>Magnoliopsida</taxon>
        <taxon>eudicotyledons</taxon>
        <taxon>Gunneridae</taxon>
        <taxon>Pentapetalae</taxon>
        <taxon>asterids</taxon>
        <taxon>lamiids</taxon>
        <taxon>Solanales</taxon>
        <taxon>Solanaceae</taxon>
        <taxon>Solanoideae</taxon>
        <taxon>Solaneae</taxon>
        <taxon>Solanum</taxon>
    </lineage>
</organism>
<proteinExistence type="predicted"/>
<gene>
    <name evidence="2" type="ORF">MTR67_007239</name>
</gene>
<accession>A0AAF0TCY0</accession>
<protein>
    <recommendedName>
        <fullName evidence="1">Reverse transcriptase Ty1/copia-type domain-containing protein</fullName>
    </recommendedName>
</protein>
<evidence type="ECO:0000313" key="2">
    <source>
        <dbReference type="EMBL" id="WMV13854.1"/>
    </source>
</evidence>
<evidence type="ECO:0000259" key="1">
    <source>
        <dbReference type="Pfam" id="PF07727"/>
    </source>
</evidence>
<dbReference type="Proteomes" id="UP001234989">
    <property type="component" value="Chromosome 2"/>
</dbReference>
<name>A0AAF0TCY0_SOLVR</name>
<dbReference type="EMBL" id="CP133613">
    <property type="protein sequence ID" value="WMV13854.1"/>
    <property type="molecule type" value="Genomic_DNA"/>
</dbReference>